<organism evidence="10 11">
    <name type="scientific">Kouleothrix aurantiaca</name>
    <dbReference type="NCBI Taxonomy" id="186479"/>
    <lineage>
        <taxon>Bacteria</taxon>
        <taxon>Bacillati</taxon>
        <taxon>Chloroflexota</taxon>
        <taxon>Chloroflexia</taxon>
        <taxon>Chloroflexales</taxon>
        <taxon>Roseiflexineae</taxon>
        <taxon>Roseiflexaceae</taxon>
        <taxon>Kouleothrix</taxon>
    </lineage>
</organism>
<dbReference type="PIRSF" id="PIRSF000538">
    <property type="entry name" value="GlpK"/>
    <property type="match status" value="1"/>
</dbReference>
<feature type="domain" description="Carbohydrate kinase FGGY C-terminal" evidence="9">
    <location>
        <begin position="259"/>
        <end position="451"/>
    </location>
</feature>
<evidence type="ECO:0000259" key="8">
    <source>
        <dbReference type="Pfam" id="PF00370"/>
    </source>
</evidence>
<evidence type="ECO:0000256" key="7">
    <source>
        <dbReference type="ARBA" id="ARBA00023308"/>
    </source>
</evidence>
<keyword evidence="7" id="KW-0684">Rhamnose metabolism</keyword>
<evidence type="ECO:0000256" key="2">
    <source>
        <dbReference type="ARBA" id="ARBA00022679"/>
    </source>
</evidence>
<dbReference type="GO" id="GO:0005829">
    <property type="term" value="C:cytosol"/>
    <property type="evidence" value="ECO:0007669"/>
    <property type="project" value="TreeGrafter"/>
</dbReference>
<evidence type="ECO:0000313" key="11">
    <source>
        <dbReference type="Proteomes" id="UP000050509"/>
    </source>
</evidence>
<dbReference type="GO" id="GO:0019301">
    <property type="term" value="P:rhamnose catabolic process"/>
    <property type="evidence" value="ECO:0007669"/>
    <property type="project" value="InterPro"/>
</dbReference>
<name>A0A0P9DHH1_9CHLR</name>
<dbReference type="GO" id="GO:0008993">
    <property type="term" value="F:rhamnulokinase activity"/>
    <property type="evidence" value="ECO:0007669"/>
    <property type="project" value="InterPro"/>
</dbReference>
<dbReference type="InterPro" id="IPR043129">
    <property type="entry name" value="ATPase_NBD"/>
</dbReference>
<dbReference type="PANTHER" id="PTHR10196:SF93">
    <property type="entry name" value="L-RHAMNULOKINASE"/>
    <property type="match status" value="1"/>
</dbReference>
<sequence length="496" mass="54549">MSDTTNFLAIDLGASSGRVILGQWDGQRFDLRELHRFPNGPVEVHGHIHWDVLRLWQEITTGIARYAAQDDAPLAGIGIDTWAVDFALLDRAGGLLGNPYHYRDRRTDGMLEIVDQQLARARLYNRTGIQFLPINTLYQLVSMRKRGDPQLDAAATLLLIPDLLHYWLTGRRIAEYTNATTTQFFDARARRWATDLLAELDLPSRILPEVVTPGTVIGTLLPEVRDTAGLHHDVPVIAVGTHDTASAVAAVPGLDQHSVYISSGTWSLVGVEIDQPILSDRARQLNFTNEGGVASTIRFLKNVGGLWLLQECQRQWQRAGQQYSWPELIELAEAAPLLRSLIDPDAQDFLGPNDMPAAIREYCRRTSQIEPESIGAVVRCCLESLALKYRWVVCALEEITGRTLDTICIVGGGSQNALLCQLTADACQRRVVAGPVEATALGNILVQAVALGTLPDIAAGRVAVARSFEQSIYEPHPSADWDTTIESFDALISAAH</sequence>
<dbReference type="Gene3D" id="3.30.420.40">
    <property type="match status" value="2"/>
</dbReference>
<dbReference type="AlphaFoldDB" id="A0A0P9DHH1"/>
<protein>
    <submittedName>
        <fullName evidence="10">Carbohydrate kinase</fullName>
    </submittedName>
</protein>
<proteinExistence type="inferred from homology"/>
<dbReference type="Pfam" id="PF00370">
    <property type="entry name" value="FGGY_N"/>
    <property type="match status" value="1"/>
</dbReference>
<keyword evidence="5" id="KW-0067">ATP-binding</keyword>
<comment type="similarity">
    <text evidence="1">Belongs to the FGGY kinase family.</text>
</comment>
<keyword evidence="6" id="KW-1015">Disulfide bond</keyword>
<evidence type="ECO:0000256" key="1">
    <source>
        <dbReference type="ARBA" id="ARBA00009156"/>
    </source>
</evidence>
<dbReference type="InterPro" id="IPR018485">
    <property type="entry name" value="FGGY_C"/>
</dbReference>
<dbReference type="GO" id="GO:0005524">
    <property type="term" value="F:ATP binding"/>
    <property type="evidence" value="ECO:0007669"/>
    <property type="project" value="UniProtKB-KW"/>
</dbReference>
<feature type="domain" description="Carbohydrate kinase FGGY N-terminal" evidence="8">
    <location>
        <begin position="8"/>
        <end position="248"/>
    </location>
</feature>
<keyword evidence="3" id="KW-0547">Nucleotide-binding</keyword>
<dbReference type="InterPro" id="IPR013449">
    <property type="entry name" value="Rhamnulokinase"/>
</dbReference>
<dbReference type="GO" id="GO:0006071">
    <property type="term" value="P:glycerol metabolic process"/>
    <property type="evidence" value="ECO:0007669"/>
    <property type="project" value="TreeGrafter"/>
</dbReference>
<evidence type="ECO:0000256" key="5">
    <source>
        <dbReference type="ARBA" id="ARBA00022840"/>
    </source>
</evidence>
<dbReference type="InterPro" id="IPR000577">
    <property type="entry name" value="Carb_kinase_FGGY"/>
</dbReference>
<dbReference type="PATRIC" id="fig|186479.3.peg.8214"/>
<evidence type="ECO:0000313" key="10">
    <source>
        <dbReference type="EMBL" id="KPV52815.1"/>
    </source>
</evidence>
<comment type="caution">
    <text evidence="10">The sequence shown here is derived from an EMBL/GenBank/DDBJ whole genome shotgun (WGS) entry which is preliminary data.</text>
</comment>
<dbReference type="InterPro" id="IPR018484">
    <property type="entry name" value="FGGY_N"/>
</dbReference>
<evidence type="ECO:0000256" key="4">
    <source>
        <dbReference type="ARBA" id="ARBA00022777"/>
    </source>
</evidence>
<dbReference type="SUPFAM" id="SSF53067">
    <property type="entry name" value="Actin-like ATPase domain"/>
    <property type="match status" value="2"/>
</dbReference>
<dbReference type="EMBL" id="LJCR01000423">
    <property type="protein sequence ID" value="KPV52815.1"/>
    <property type="molecule type" value="Genomic_DNA"/>
</dbReference>
<keyword evidence="4 10" id="KW-0418">Kinase</keyword>
<keyword evidence="11" id="KW-1185">Reference proteome</keyword>
<dbReference type="Pfam" id="PF02782">
    <property type="entry name" value="FGGY_C"/>
    <property type="match status" value="1"/>
</dbReference>
<reference evidence="10 11" key="1">
    <citation type="submission" date="2015-09" db="EMBL/GenBank/DDBJ databases">
        <title>Draft genome sequence of Kouleothrix aurantiaca JCM 19913.</title>
        <authorList>
            <person name="Hemp J."/>
        </authorList>
    </citation>
    <scope>NUCLEOTIDE SEQUENCE [LARGE SCALE GENOMIC DNA]</scope>
    <source>
        <strain evidence="10 11">COM-B</strain>
    </source>
</reference>
<dbReference type="GO" id="GO:0004370">
    <property type="term" value="F:glycerol kinase activity"/>
    <property type="evidence" value="ECO:0007669"/>
    <property type="project" value="TreeGrafter"/>
</dbReference>
<dbReference type="PANTHER" id="PTHR10196">
    <property type="entry name" value="SUGAR KINASE"/>
    <property type="match status" value="1"/>
</dbReference>
<keyword evidence="2" id="KW-0808">Transferase</keyword>
<dbReference type="CDD" id="cd07771">
    <property type="entry name" value="ASKHA_NBD_FGGY_RhaB-like"/>
    <property type="match status" value="1"/>
</dbReference>
<evidence type="ECO:0000259" key="9">
    <source>
        <dbReference type="Pfam" id="PF02782"/>
    </source>
</evidence>
<dbReference type="Proteomes" id="UP000050509">
    <property type="component" value="Unassembled WGS sequence"/>
</dbReference>
<gene>
    <name evidence="10" type="ORF">SE17_13240</name>
</gene>
<evidence type="ECO:0000256" key="3">
    <source>
        <dbReference type="ARBA" id="ARBA00022741"/>
    </source>
</evidence>
<accession>A0A0P9DHH1</accession>
<evidence type="ECO:0000256" key="6">
    <source>
        <dbReference type="ARBA" id="ARBA00023157"/>
    </source>
</evidence>